<evidence type="ECO:0000256" key="6">
    <source>
        <dbReference type="RuleBase" id="RU361174"/>
    </source>
</evidence>
<protein>
    <recommendedName>
        <fullName evidence="6">Beta-xylanase</fullName>
        <ecNumber evidence="6">3.2.1.8</ecNumber>
    </recommendedName>
</protein>
<proteinExistence type="inferred from homology"/>
<comment type="similarity">
    <text evidence="6">Belongs to the glycosyl hydrolase 10 (cellulase F) family.</text>
</comment>
<keyword evidence="4 6" id="KW-0326">Glycosidase</keyword>
<dbReference type="EC" id="3.2.1.8" evidence="6"/>
<dbReference type="PRINTS" id="PR00134">
    <property type="entry name" value="GLHYDRLASE10"/>
</dbReference>
<dbReference type="GO" id="GO:0031176">
    <property type="term" value="F:endo-1,4-beta-xylanase activity"/>
    <property type="evidence" value="ECO:0007669"/>
    <property type="project" value="UniProtKB-EC"/>
</dbReference>
<dbReference type="InterPro" id="IPR008979">
    <property type="entry name" value="Galactose-bd-like_sf"/>
</dbReference>
<dbReference type="Proteomes" id="UP001240984">
    <property type="component" value="Unassembled WGS sequence"/>
</dbReference>
<evidence type="ECO:0000256" key="2">
    <source>
        <dbReference type="ARBA" id="ARBA00022801"/>
    </source>
</evidence>
<dbReference type="Pfam" id="PF00331">
    <property type="entry name" value="Glyco_hydro_10"/>
    <property type="match status" value="1"/>
</dbReference>
<comment type="catalytic activity">
    <reaction evidence="6">
        <text>Endohydrolysis of (1-&gt;4)-beta-D-xylosidic linkages in xylans.</text>
        <dbReference type="EC" id="3.2.1.8"/>
    </reaction>
</comment>
<dbReference type="InterPro" id="IPR017853">
    <property type="entry name" value="GH"/>
</dbReference>
<gene>
    <name evidence="9" type="ORF">J2S43_005180</name>
</gene>
<dbReference type="PROSITE" id="PS51760">
    <property type="entry name" value="GH10_2"/>
    <property type="match status" value="1"/>
</dbReference>
<evidence type="ECO:0000313" key="10">
    <source>
        <dbReference type="Proteomes" id="UP001240984"/>
    </source>
</evidence>
<feature type="chain" id="PRO_5045607801" description="Beta-xylanase" evidence="7">
    <location>
        <begin position="30"/>
        <end position="560"/>
    </location>
</feature>
<dbReference type="Gene3D" id="3.20.20.80">
    <property type="entry name" value="Glycosidases"/>
    <property type="match status" value="1"/>
</dbReference>
<evidence type="ECO:0000256" key="1">
    <source>
        <dbReference type="ARBA" id="ARBA00022737"/>
    </source>
</evidence>
<dbReference type="PANTHER" id="PTHR31490">
    <property type="entry name" value="GLYCOSYL HYDROLASE"/>
    <property type="match status" value="1"/>
</dbReference>
<evidence type="ECO:0000313" key="9">
    <source>
        <dbReference type="EMBL" id="MDP9796668.1"/>
    </source>
</evidence>
<dbReference type="InterPro" id="IPR044846">
    <property type="entry name" value="GH10"/>
</dbReference>
<reference evidence="9 10" key="1">
    <citation type="submission" date="2023-07" db="EMBL/GenBank/DDBJ databases">
        <title>Sequencing the genomes of 1000 actinobacteria strains.</title>
        <authorList>
            <person name="Klenk H.-P."/>
        </authorList>
    </citation>
    <scope>NUCLEOTIDE SEQUENCE [LARGE SCALE GENOMIC DNA]</scope>
    <source>
        <strain evidence="9 10">DSM 44710</strain>
    </source>
</reference>
<keyword evidence="1" id="KW-0677">Repeat</keyword>
<keyword evidence="3 6" id="KW-0119">Carbohydrate metabolism</keyword>
<dbReference type="SMART" id="SM00633">
    <property type="entry name" value="Glyco_10"/>
    <property type="match status" value="1"/>
</dbReference>
<evidence type="ECO:0000256" key="3">
    <source>
        <dbReference type="ARBA" id="ARBA00023277"/>
    </source>
</evidence>
<dbReference type="Gene3D" id="2.60.120.260">
    <property type="entry name" value="Galactose-binding domain-like"/>
    <property type="match status" value="1"/>
</dbReference>
<dbReference type="InterPro" id="IPR001000">
    <property type="entry name" value="GH10_dom"/>
</dbReference>
<dbReference type="Pfam" id="PF02018">
    <property type="entry name" value="CBM_4_9"/>
    <property type="match status" value="1"/>
</dbReference>
<feature type="domain" description="GH10" evidence="8">
    <location>
        <begin position="184"/>
        <end position="515"/>
    </location>
</feature>
<dbReference type="EMBL" id="JAUSRA010000001">
    <property type="protein sequence ID" value="MDP9796668.1"/>
    <property type="molecule type" value="Genomic_DNA"/>
</dbReference>
<keyword evidence="2 6" id="KW-0378">Hydrolase</keyword>
<dbReference type="RefSeq" id="WP_306833419.1">
    <property type="nucleotide sequence ID" value="NZ_JAUSRA010000001.1"/>
</dbReference>
<keyword evidence="5 6" id="KW-0624">Polysaccharide degradation</keyword>
<keyword evidence="7" id="KW-0732">Signal</keyword>
<dbReference type="PANTHER" id="PTHR31490:SF90">
    <property type="entry name" value="ENDO-1,4-BETA-XYLANASE A"/>
    <property type="match status" value="1"/>
</dbReference>
<evidence type="ECO:0000256" key="7">
    <source>
        <dbReference type="SAM" id="SignalP"/>
    </source>
</evidence>
<evidence type="ECO:0000256" key="5">
    <source>
        <dbReference type="ARBA" id="ARBA00023326"/>
    </source>
</evidence>
<sequence>MRARWTRLAPLVAAGLVAAALVPLSNAHAEEPITVVSSTFEDGTAGGWVPRGGETVAPDDTVAHDGSGSLAITGRTRAWEGPVLDLLDTVEKGTQYTISAWVRLATGSDSARLSVERRVAGAPSYDQVVGDTALAAGSWVNLTGRYTLATDADYLTLYVETASGTGDLHIDDVTISYVPATPIQTDIPSIKDVVNEFPVGAAITPAALAGEHGRLLAKHFDSVTPGNALKWDATEPSEGTFRFTDADTMVAFAQANGMAVRGHTLVWHNQTPAWVFLDSSGAPMTATPANKALLLARLEAHIRAVVGHYGDDIGVWDVVNEVIDESQSDGYRRSRWYEIAGLDYIRTAFRVAREVAPDATLVINDYNTNVPAKRDKLYNLVALLKSEGVPVDAVGHQMHVNIDWPATGEVEAMIQKFVPLGVEQQITEMDVSIYTSNSESFPAPPADRLLKVAYKYRDLFALYRRYAEQITSVTVWGLADDDTWLDTFPVTRKDAPLLFDTRLQAKDAYWGVVDPSRIGTVGTPAPTASTGPSPGGSAGACTVAYRVTGQWPVACTTTPS</sequence>
<accession>A0ABT9MZJ7</accession>
<dbReference type="SUPFAM" id="SSF49785">
    <property type="entry name" value="Galactose-binding domain-like"/>
    <property type="match status" value="1"/>
</dbReference>
<comment type="caution">
    <text evidence="9">The sequence shown here is derived from an EMBL/GenBank/DDBJ whole genome shotgun (WGS) entry which is preliminary data.</text>
</comment>
<dbReference type="InterPro" id="IPR003305">
    <property type="entry name" value="CenC_carb-bd"/>
</dbReference>
<organism evidence="9 10">
    <name type="scientific">Catenuloplanes nepalensis</name>
    <dbReference type="NCBI Taxonomy" id="587533"/>
    <lineage>
        <taxon>Bacteria</taxon>
        <taxon>Bacillati</taxon>
        <taxon>Actinomycetota</taxon>
        <taxon>Actinomycetes</taxon>
        <taxon>Micromonosporales</taxon>
        <taxon>Micromonosporaceae</taxon>
        <taxon>Catenuloplanes</taxon>
    </lineage>
</organism>
<evidence type="ECO:0000256" key="4">
    <source>
        <dbReference type="ARBA" id="ARBA00023295"/>
    </source>
</evidence>
<keyword evidence="10" id="KW-1185">Reference proteome</keyword>
<feature type="signal peptide" evidence="7">
    <location>
        <begin position="1"/>
        <end position="29"/>
    </location>
</feature>
<dbReference type="SUPFAM" id="SSF51445">
    <property type="entry name" value="(Trans)glycosidases"/>
    <property type="match status" value="1"/>
</dbReference>
<name>A0ABT9MZJ7_9ACTN</name>
<evidence type="ECO:0000259" key="8">
    <source>
        <dbReference type="PROSITE" id="PS51760"/>
    </source>
</evidence>